<reference evidence="1" key="1">
    <citation type="submission" date="2019-08" db="EMBL/GenBank/DDBJ databases">
        <authorList>
            <person name="Kucharzyk K."/>
            <person name="Murdoch R.W."/>
            <person name="Higgins S."/>
            <person name="Loffler F."/>
        </authorList>
    </citation>
    <scope>NUCLEOTIDE SEQUENCE</scope>
</reference>
<sequence length="184" mass="21755">MKNEVKLVNFNNISYLREGSNKQKKCYKILTKTNIFNILKDYMPILVGTIPLNIDIESSDLDIVCQVDDFEIFENTLFDNFSKYKYFRIEHKEKNITVCNFIVESMEIEIYASNEQSHKTNGYRHMIIEYKLLNLYGEKFRESIIELKKEGIKTEPAFAKLLNLNGNPYEELLKCEGYLLDKTY</sequence>
<comment type="caution">
    <text evidence="1">The sequence shown here is derived from an EMBL/GenBank/DDBJ whole genome shotgun (WGS) entry which is preliminary data.</text>
</comment>
<proteinExistence type="predicted"/>
<dbReference type="AlphaFoldDB" id="A0A645DGP8"/>
<protein>
    <submittedName>
        <fullName evidence="1">Uncharacterized protein</fullName>
    </submittedName>
</protein>
<evidence type="ECO:0000313" key="1">
    <source>
        <dbReference type="EMBL" id="MPM88459.1"/>
    </source>
</evidence>
<gene>
    <name evidence="1" type="ORF">SDC9_135563</name>
</gene>
<dbReference type="InterPro" id="IPR025365">
    <property type="entry name" value="DUF4269"/>
</dbReference>
<organism evidence="1">
    <name type="scientific">bioreactor metagenome</name>
    <dbReference type="NCBI Taxonomy" id="1076179"/>
    <lineage>
        <taxon>unclassified sequences</taxon>
        <taxon>metagenomes</taxon>
        <taxon>ecological metagenomes</taxon>
    </lineage>
</organism>
<name>A0A645DGP8_9ZZZZ</name>
<dbReference type="Pfam" id="PF14091">
    <property type="entry name" value="DUF4269"/>
    <property type="match status" value="1"/>
</dbReference>
<accession>A0A645DGP8</accession>
<dbReference type="EMBL" id="VSSQ01036075">
    <property type="protein sequence ID" value="MPM88459.1"/>
    <property type="molecule type" value="Genomic_DNA"/>
</dbReference>